<name>A0A848LIN9_9BACT</name>
<dbReference type="Proteomes" id="UP000518300">
    <property type="component" value="Unassembled WGS sequence"/>
</dbReference>
<sequence length="395" mass="43429">MPPAHRANITRLVMRIHSWSGLLGALVFVVVGLSGAVLVFHSELDAALFPRLFKVDPAAGELSYQRAFETAQRAFPEARVRGFRVPPPGEPKTLAVQAVGPRGGPTHIALVDPYTGELRGTRIWGSGHTRFFDDPVSWVYLLHYQLTAGQVGQLVVVLAAILLALSVVTGTFVYRKQLLRALMLREPLRNKGWMARFSSLHRMVGVWTLALNLLLAVSGLWMLRATFTADFWKRPDGRPAPTGPAPRSAHTFDEAIAAARRAVPDLEPSWVELRALPTDRFIVMGRHARESKLYGRYASTVTLDASNLGVLDVRRPEALALGGKLDVLAFPLHQGHWGGLPVRLLYVLAGLGVPMLSLTGMLLWLRRNRRRRVQPATQPGPVARPPVPATGTPKV</sequence>
<keyword evidence="2" id="KW-1133">Transmembrane helix</keyword>
<feature type="transmembrane region" description="Helical" evidence="2">
    <location>
        <begin position="151"/>
        <end position="174"/>
    </location>
</feature>
<feature type="transmembrane region" description="Helical" evidence="2">
    <location>
        <begin position="21"/>
        <end position="41"/>
    </location>
</feature>
<proteinExistence type="predicted"/>
<evidence type="ECO:0000256" key="1">
    <source>
        <dbReference type="SAM" id="MobiDB-lite"/>
    </source>
</evidence>
<keyword evidence="2" id="KW-0472">Membrane</keyword>
<evidence type="ECO:0000313" key="4">
    <source>
        <dbReference type="Proteomes" id="UP000518300"/>
    </source>
</evidence>
<dbReference type="InterPro" id="IPR005625">
    <property type="entry name" value="PepSY-ass_TM"/>
</dbReference>
<feature type="transmembrane region" description="Helical" evidence="2">
    <location>
        <begin position="204"/>
        <end position="223"/>
    </location>
</feature>
<feature type="region of interest" description="Disordered" evidence="1">
    <location>
        <begin position="374"/>
        <end position="395"/>
    </location>
</feature>
<evidence type="ECO:0000313" key="3">
    <source>
        <dbReference type="EMBL" id="NMO17568.1"/>
    </source>
</evidence>
<keyword evidence="4" id="KW-1185">Reference proteome</keyword>
<organism evidence="3 4">
    <name type="scientific">Pyxidicoccus fallax</name>
    <dbReference type="NCBI Taxonomy" id="394095"/>
    <lineage>
        <taxon>Bacteria</taxon>
        <taxon>Pseudomonadati</taxon>
        <taxon>Myxococcota</taxon>
        <taxon>Myxococcia</taxon>
        <taxon>Myxococcales</taxon>
        <taxon>Cystobacterineae</taxon>
        <taxon>Myxococcaceae</taxon>
        <taxon>Pyxidicoccus</taxon>
    </lineage>
</organism>
<dbReference type="EMBL" id="JABBJJ010000103">
    <property type="protein sequence ID" value="NMO17568.1"/>
    <property type="molecule type" value="Genomic_DNA"/>
</dbReference>
<feature type="transmembrane region" description="Helical" evidence="2">
    <location>
        <begin position="344"/>
        <end position="365"/>
    </location>
</feature>
<evidence type="ECO:0000256" key="2">
    <source>
        <dbReference type="SAM" id="Phobius"/>
    </source>
</evidence>
<dbReference type="PANTHER" id="PTHR34219">
    <property type="entry name" value="IRON-REGULATED INNER MEMBRANE PROTEIN-RELATED"/>
    <property type="match status" value="1"/>
</dbReference>
<accession>A0A848LIN9</accession>
<dbReference type="RefSeq" id="WP_169346848.1">
    <property type="nucleotide sequence ID" value="NZ_JABBJJ010000103.1"/>
</dbReference>
<dbReference type="AlphaFoldDB" id="A0A848LIN9"/>
<reference evidence="3 4" key="1">
    <citation type="submission" date="2020-04" db="EMBL/GenBank/DDBJ databases">
        <title>Draft genome of Pyxidicoccus fallax type strain.</title>
        <authorList>
            <person name="Whitworth D.E."/>
        </authorList>
    </citation>
    <scope>NUCLEOTIDE SEQUENCE [LARGE SCALE GENOMIC DNA]</scope>
    <source>
        <strain evidence="3 4">DSM 14698</strain>
    </source>
</reference>
<comment type="caution">
    <text evidence="3">The sequence shown here is derived from an EMBL/GenBank/DDBJ whole genome shotgun (WGS) entry which is preliminary data.</text>
</comment>
<dbReference type="Pfam" id="PF03929">
    <property type="entry name" value="PepSY_TM"/>
    <property type="match status" value="1"/>
</dbReference>
<keyword evidence="2" id="KW-0812">Transmembrane</keyword>
<gene>
    <name evidence="3" type="ORF">HG543_22270</name>
</gene>
<protein>
    <submittedName>
        <fullName evidence="3">PepSY domain-containing protein</fullName>
    </submittedName>
</protein>
<dbReference type="PANTHER" id="PTHR34219:SF3">
    <property type="entry name" value="BLL7967 PROTEIN"/>
    <property type="match status" value="1"/>
</dbReference>